<dbReference type="InterPro" id="IPR051786">
    <property type="entry name" value="ASN_synthetase/amidase"/>
</dbReference>
<dbReference type="Gene3D" id="3.60.20.10">
    <property type="entry name" value="Glutamine Phosphoribosylpyrophosphate, subunit 1, domain 1"/>
    <property type="match status" value="1"/>
</dbReference>
<comment type="caution">
    <text evidence="12">The sequence shown here is derived from an EMBL/GenBank/DDBJ whole genome shotgun (WGS) entry which is preliminary data.</text>
</comment>
<dbReference type="PROSITE" id="PS51278">
    <property type="entry name" value="GATASE_TYPE_2"/>
    <property type="match status" value="1"/>
</dbReference>
<dbReference type="PANTHER" id="PTHR43284:SF1">
    <property type="entry name" value="ASPARAGINE SYNTHETASE"/>
    <property type="match status" value="1"/>
</dbReference>
<evidence type="ECO:0000256" key="10">
    <source>
        <dbReference type="PIRSR" id="PIRSR001589-3"/>
    </source>
</evidence>
<evidence type="ECO:0000259" key="11">
    <source>
        <dbReference type="PROSITE" id="PS51278"/>
    </source>
</evidence>
<dbReference type="RefSeq" id="WP_194539773.1">
    <property type="nucleotide sequence ID" value="NZ_JACEFB010000022.1"/>
</dbReference>
<dbReference type="EC" id="6.3.5.4" evidence="3"/>
<feature type="binding site" evidence="9">
    <location>
        <position position="307"/>
    </location>
    <ligand>
        <name>ATP</name>
        <dbReference type="ChEBI" id="CHEBI:30616"/>
    </ligand>
</feature>
<keyword evidence="5 9" id="KW-0067">ATP-binding</keyword>
<evidence type="ECO:0000256" key="6">
    <source>
        <dbReference type="ARBA" id="ARBA00022962"/>
    </source>
</evidence>
<dbReference type="CDD" id="cd01991">
    <property type="entry name" value="Asn_synthase_B_C"/>
    <property type="match status" value="1"/>
</dbReference>
<dbReference type="EMBL" id="JACEFB010000022">
    <property type="protein sequence ID" value="MBA2227910.1"/>
    <property type="molecule type" value="Genomic_DNA"/>
</dbReference>
<evidence type="ECO:0000256" key="1">
    <source>
        <dbReference type="ARBA" id="ARBA00005187"/>
    </source>
</evidence>
<keyword evidence="12" id="KW-0436">Ligase</keyword>
<organism evidence="12 13">
    <name type="scientific">Thermogemmata fonticola</name>
    <dbReference type="NCBI Taxonomy" id="2755323"/>
    <lineage>
        <taxon>Bacteria</taxon>
        <taxon>Pseudomonadati</taxon>
        <taxon>Planctomycetota</taxon>
        <taxon>Planctomycetia</taxon>
        <taxon>Gemmatales</taxon>
        <taxon>Gemmataceae</taxon>
        <taxon>Thermogemmata</taxon>
    </lineage>
</organism>
<dbReference type="Proteomes" id="UP000542342">
    <property type="component" value="Unassembled WGS sequence"/>
</dbReference>
<evidence type="ECO:0000256" key="8">
    <source>
        <dbReference type="PIRSR" id="PIRSR001589-1"/>
    </source>
</evidence>
<comment type="catalytic activity">
    <reaction evidence="7">
        <text>L-aspartate + L-glutamine + ATP + H2O = L-asparagine + L-glutamate + AMP + diphosphate + H(+)</text>
        <dbReference type="Rhea" id="RHEA:12228"/>
        <dbReference type="ChEBI" id="CHEBI:15377"/>
        <dbReference type="ChEBI" id="CHEBI:15378"/>
        <dbReference type="ChEBI" id="CHEBI:29985"/>
        <dbReference type="ChEBI" id="CHEBI:29991"/>
        <dbReference type="ChEBI" id="CHEBI:30616"/>
        <dbReference type="ChEBI" id="CHEBI:33019"/>
        <dbReference type="ChEBI" id="CHEBI:58048"/>
        <dbReference type="ChEBI" id="CHEBI:58359"/>
        <dbReference type="ChEBI" id="CHEBI:456215"/>
        <dbReference type="EC" id="6.3.5.4"/>
    </reaction>
</comment>
<feature type="active site" description="For GATase activity" evidence="8">
    <location>
        <position position="2"/>
    </location>
</feature>
<sequence length="697" mass="78875">MCGIAGMIDLQGVRTPPPSIVPTMAEVLMHRGPDEDGFYVASGLHLANRRLSIFGLDDGRQPVSNEDGSVWAVFNGELYDYPQLRPRLEGKGHRFRTHTDTELLPHLWEEYGPQMLEHVRGQFAFCLYDSRRREVLLARDRAGICPLFYTVVRHDGSDWLLFASEIKAILASGLVARQPDLQGLNHIFTFFAMPGPATVFAGIQCLIPGRFLHLRLGASLTPQEAVRQRVYWQVEYPDRGQEVRAFDQGERVVEEYEAVLLQSVQRRLQHADVPVVAYLSGGVDSSLVVALANKVLGRPIPTFTVAVQAPGLNETAEALHTARYLGCEPVIVNCGHEELRLGYPELIATAEFPVIDTSCLGLMHLARAVHEHGYKVVLTGEGADEWLAGYPWFKIHRLTGWLDRIPGLPLGYSLRSVMLWLRGHPRFPYAIYRETQKQMGGPNGWFDLYGIMSLNKLRFFTGAAREHALRHSALEDLELPENLMRWHPFHRQMYFGARIMLPGHLLASKGDRIAMHSSVESRYAFLDEDVIAFMARLHPRWKLRGLFRDKYIERLVARRWLPPEIAWRRKHMFRAPMDSWAKMGAQRWIDQVLSPESLAKTGLFDAKVVAEARQRLQRPGRGWLRTSLEMGLTAVTATQLWHHLYISGDLCEVPHCLHGSTRAVEAWVAQQGGRPVLQRAPRRETDTAVTPSAAASA</sequence>
<dbReference type="GO" id="GO:0005829">
    <property type="term" value="C:cytosol"/>
    <property type="evidence" value="ECO:0007669"/>
    <property type="project" value="TreeGrafter"/>
</dbReference>
<evidence type="ECO:0000256" key="5">
    <source>
        <dbReference type="ARBA" id="ARBA00022840"/>
    </source>
</evidence>
<feature type="domain" description="Glutamine amidotransferase type-2" evidence="11">
    <location>
        <begin position="2"/>
        <end position="217"/>
    </location>
</feature>
<keyword evidence="8" id="KW-0028">Amino-acid biosynthesis</keyword>
<dbReference type="CDD" id="cd00712">
    <property type="entry name" value="AsnB"/>
    <property type="match status" value="1"/>
</dbReference>
<dbReference type="Pfam" id="PF00733">
    <property type="entry name" value="Asn_synthase"/>
    <property type="match status" value="1"/>
</dbReference>
<reference evidence="12 13" key="1">
    <citation type="submission" date="2020-07" db="EMBL/GenBank/DDBJ databases">
        <title>Thermogemmata thermophila gen. nov., sp. nov., a novel moderate thermophilic planctomycete from a Kamchatka hot spring.</title>
        <authorList>
            <person name="Elcheninov A.G."/>
            <person name="Podosokorskaya O.A."/>
            <person name="Kovaleva O.L."/>
            <person name="Novikov A."/>
            <person name="Bonch-Osmolovskaya E.A."/>
            <person name="Toshchakov S.V."/>
            <person name="Kublanov I.V."/>
        </authorList>
    </citation>
    <scope>NUCLEOTIDE SEQUENCE [LARGE SCALE GENOMIC DNA]</scope>
    <source>
        <strain evidence="12 13">2918</strain>
    </source>
</reference>
<dbReference type="InterPro" id="IPR001962">
    <property type="entry name" value="Asn_synthase"/>
</dbReference>
<proteinExistence type="inferred from homology"/>
<protein>
    <recommendedName>
        <fullName evidence="3">asparagine synthase (glutamine-hydrolyzing)</fullName>
        <ecNumber evidence="3">6.3.5.4</ecNumber>
    </recommendedName>
</protein>
<keyword evidence="6 8" id="KW-0315">Glutamine amidotransferase</keyword>
<dbReference type="GO" id="GO:0004066">
    <property type="term" value="F:asparagine synthase (glutamine-hydrolyzing) activity"/>
    <property type="evidence" value="ECO:0007669"/>
    <property type="project" value="UniProtKB-EC"/>
</dbReference>
<dbReference type="NCBIfam" id="TIGR01536">
    <property type="entry name" value="asn_synth_AEB"/>
    <property type="match status" value="1"/>
</dbReference>
<dbReference type="GO" id="GO:0006529">
    <property type="term" value="P:asparagine biosynthetic process"/>
    <property type="evidence" value="ECO:0007669"/>
    <property type="project" value="UniProtKB-KW"/>
</dbReference>
<evidence type="ECO:0000256" key="2">
    <source>
        <dbReference type="ARBA" id="ARBA00005752"/>
    </source>
</evidence>
<keyword evidence="13" id="KW-1185">Reference proteome</keyword>
<evidence type="ECO:0000313" key="12">
    <source>
        <dbReference type="EMBL" id="MBA2227910.1"/>
    </source>
</evidence>
<dbReference type="InterPro" id="IPR006426">
    <property type="entry name" value="Asn_synth_AEB"/>
</dbReference>
<dbReference type="SUPFAM" id="SSF52402">
    <property type="entry name" value="Adenine nucleotide alpha hydrolases-like"/>
    <property type="match status" value="1"/>
</dbReference>
<dbReference type="InterPro" id="IPR029055">
    <property type="entry name" value="Ntn_hydrolases_N"/>
</dbReference>
<evidence type="ECO:0000256" key="3">
    <source>
        <dbReference type="ARBA" id="ARBA00012737"/>
    </source>
</evidence>
<dbReference type="Pfam" id="PF13537">
    <property type="entry name" value="GATase_7"/>
    <property type="match status" value="1"/>
</dbReference>
<accession>A0A7V8VH16</accession>
<dbReference type="InterPro" id="IPR017932">
    <property type="entry name" value="GATase_2_dom"/>
</dbReference>
<name>A0A7V8VH16_9BACT</name>
<dbReference type="InterPro" id="IPR033738">
    <property type="entry name" value="AsnB_N"/>
</dbReference>
<keyword evidence="8" id="KW-0061">Asparagine biosynthesis</keyword>
<comment type="similarity">
    <text evidence="2">Belongs to the asparagine synthetase family.</text>
</comment>
<dbReference type="SUPFAM" id="SSF56235">
    <property type="entry name" value="N-terminal nucleophile aminohydrolases (Ntn hydrolases)"/>
    <property type="match status" value="1"/>
</dbReference>
<evidence type="ECO:0000256" key="7">
    <source>
        <dbReference type="ARBA" id="ARBA00048741"/>
    </source>
</evidence>
<dbReference type="PIRSF" id="PIRSF001589">
    <property type="entry name" value="Asn_synthetase_glu-h"/>
    <property type="match status" value="1"/>
</dbReference>
<feature type="binding site" evidence="9">
    <location>
        <position position="100"/>
    </location>
    <ligand>
        <name>L-glutamine</name>
        <dbReference type="ChEBI" id="CHEBI:58359"/>
    </ligand>
</feature>
<evidence type="ECO:0000256" key="4">
    <source>
        <dbReference type="ARBA" id="ARBA00022741"/>
    </source>
</evidence>
<dbReference type="GO" id="GO:0005524">
    <property type="term" value="F:ATP binding"/>
    <property type="evidence" value="ECO:0007669"/>
    <property type="project" value="UniProtKB-KW"/>
</dbReference>
<comment type="pathway">
    <text evidence="1">Amino-acid biosynthesis; L-asparagine biosynthesis; L-asparagine from L-aspartate (L-Gln route): step 1/1.</text>
</comment>
<keyword evidence="4 9" id="KW-0547">Nucleotide-binding</keyword>
<evidence type="ECO:0000313" key="13">
    <source>
        <dbReference type="Proteomes" id="UP000542342"/>
    </source>
</evidence>
<evidence type="ECO:0000256" key="9">
    <source>
        <dbReference type="PIRSR" id="PIRSR001589-2"/>
    </source>
</evidence>
<dbReference type="InterPro" id="IPR014729">
    <property type="entry name" value="Rossmann-like_a/b/a_fold"/>
</dbReference>
<gene>
    <name evidence="12" type="primary">asnB</name>
    <name evidence="12" type="ORF">H0921_17255</name>
</gene>
<dbReference type="Gene3D" id="3.40.50.620">
    <property type="entry name" value="HUPs"/>
    <property type="match status" value="1"/>
</dbReference>
<dbReference type="AlphaFoldDB" id="A0A7V8VH16"/>
<dbReference type="PANTHER" id="PTHR43284">
    <property type="entry name" value="ASPARAGINE SYNTHETASE (GLUTAMINE-HYDROLYZING)"/>
    <property type="match status" value="1"/>
</dbReference>
<feature type="site" description="Important for beta-aspartyl-AMP intermediate formation" evidence="10">
    <location>
        <position position="381"/>
    </location>
</feature>